<organism evidence="11 12">
    <name type="scientific">Lutibaculum baratangense AMV1</name>
    <dbReference type="NCBI Taxonomy" id="631454"/>
    <lineage>
        <taxon>Bacteria</taxon>
        <taxon>Pseudomonadati</taxon>
        <taxon>Pseudomonadota</taxon>
        <taxon>Alphaproteobacteria</taxon>
        <taxon>Hyphomicrobiales</taxon>
        <taxon>Tepidamorphaceae</taxon>
        <taxon>Lutibaculum</taxon>
    </lineage>
</organism>
<evidence type="ECO:0000256" key="9">
    <source>
        <dbReference type="PIRSR" id="PIRSR000077-4"/>
    </source>
</evidence>
<protein>
    <recommendedName>
        <fullName evidence="6 7">Thioredoxin</fullName>
    </recommendedName>
</protein>
<dbReference type="PRINTS" id="PR00421">
    <property type="entry name" value="THIOREDOXIN"/>
</dbReference>
<feature type="site" description="Contributes to redox potential value" evidence="8">
    <location>
        <position position="23"/>
    </location>
</feature>
<comment type="caution">
    <text evidence="11">The sequence shown here is derived from an EMBL/GenBank/DDBJ whole genome shotgun (WGS) entry which is preliminary data.</text>
</comment>
<feature type="domain" description="Thioredoxin" evidence="10">
    <location>
        <begin position="1"/>
        <end position="98"/>
    </location>
</feature>
<dbReference type="PATRIC" id="fig|631454.5.peg.3404"/>
<dbReference type="InterPro" id="IPR005746">
    <property type="entry name" value="Thioredoxin"/>
</dbReference>
<dbReference type="InterPro" id="IPR013766">
    <property type="entry name" value="Thioredoxin_domain"/>
</dbReference>
<dbReference type="GO" id="GO:0045454">
    <property type="term" value="P:cell redox homeostasis"/>
    <property type="evidence" value="ECO:0007669"/>
    <property type="project" value="TreeGrafter"/>
</dbReference>
<dbReference type="PIRSF" id="PIRSF000077">
    <property type="entry name" value="Thioredoxin"/>
    <property type="match status" value="1"/>
</dbReference>
<dbReference type="Gene3D" id="3.40.30.10">
    <property type="entry name" value="Glutaredoxin"/>
    <property type="match status" value="1"/>
</dbReference>
<dbReference type="AlphaFoldDB" id="V4RB65"/>
<name>V4RB65_9HYPH</name>
<dbReference type="PROSITE" id="PS51352">
    <property type="entry name" value="THIOREDOXIN_2"/>
    <property type="match status" value="1"/>
</dbReference>
<dbReference type="eggNOG" id="COG3118">
    <property type="taxonomic scope" value="Bacteria"/>
</dbReference>
<feature type="site" description="Contributes to redox potential value" evidence="8">
    <location>
        <position position="24"/>
    </location>
</feature>
<evidence type="ECO:0000313" key="12">
    <source>
        <dbReference type="Proteomes" id="UP000017819"/>
    </source>
</evidence>
<gene>
    <name evidence="11" type="ORF">N177_3444</name>
</gene>
<evidence type="ECO:0000256" key="1">
    <source>
        <dbReference type="ARBA" id="ARBA00008987"/>
    </source>
</evidence>
<feature type="active site" description="Nucleophile" evidence="8">
    <location>
        <position position="25"/>
    </location>
</feature>
<dbReference type="Proteomes" id="UP000017819">
    <property type="component" value="Unassembled WGS sequence"/>
</dbReference>
<dbReference type="PANTHER" id="PTHR45663">
    <property type="entry name" value="GEO12009P1"/>
    <property type="match status" value="1"/>
</dbReference>
<dbReference type="EMBL" id="AWXZ01000039">
    <property type="protein sequence ID" value="ESR23376.1"/>
    <property type="molecule type" value="Genomic_DNA"/>
</dbReference>
<dbReference type="SUPFAM" id="SSF52833">
    <property type="entry name" value="Thioredoxin-like"/>
    <property type="match status" value="1"/>
</dbReference>
<evidence type="ECO:0000256" key="4">
    <source>
        <dbReference type="ARBA" id="ARBA00023157"/>
    </source>
</evidence>
<feature type="active site" description="Nucleophile" evidence="8">
    <location>
        <position position="22"/>
    </location>
</feature>
<proteinExistence type="inferred from homology"/>
<feature type="disulfide bond" description="Redox-active" evidence="9">
    <location>
        <begin position="22"/>
        <end position="25"/>
    </location>
</feature>
<accession>V4RB65</accession>
<evidence type="ECO:0000256" key="5">
    <source>
        <dbReference type="ARBA" id="ARBA00023284"/>
    </source>
</evidence>
<dbReference type="CDD" id="cd02947">
    <property type="entry name" value="TRX_family"/>
    <property type="match status" value="1"/>
</dbReference>
<dbReference type="STRING" id="631454.N177_3444"/>
<evidence type="ECO:0000256" key="8">
    <source>
        <dbReference type="PIRSR" id="PIRSR000077-1"/>
    </source>
</evidence>
<dbReference type="GO" id="GO:0005829">
    <property type="term" value="C:cytosol"/>
    <property type="evidence" value="ECO:0007669"/>
    <property type="project" value="TreeGrafter"/>
</dbReference>
<sequence length="101" mass="11329">MFKRQVERSGVPVLVDAWAPWCGPCRMMAPAFAEAARVLEPDVRLIKLDTESEQALAARLSIRSIPTLILFRDGREIDRISGALQARQIVDWTRQRLGVAA</sequence>
<dbReference type="GO" id="GO:0015035">
    <property type="term" value="F:protein-disulfide reductase activity"/>
    <property type="evidence" value="ECO:0007669"/>
    <property type="project" value="UniProtKB-UniRule"/>
</dbReference>
<evidence type="ECO:0000256" key="6">
    <source>
        <dbReference type="NCBIfam" id="TIGR01068"/>
    </source>
</evidence>
<keyword evidence="2" id="KW-0813">Transport</keyword>
<dbReference type="Pfam" id="PF00085">
    <property type="entry name" value="Thioredoxin"/>
    <property type="match status" value="1"/>
</dbReference>
<keyword evidence="4 9" id="KW-1015">Disulfide bond</keyword>
<keyword evidence="12" id="KW-1185">Reference proteome</keyword>
<evidence type="ECO:0000256" key="3">
    <source>
        <dbReference type="ARBA" id="ARBA00022982"/>
    </source>
</evidence>
<dbReference type="InterPro" id="IPR036249">
    <property type="entry name" value="Thioredoxin-like_sf"/>
</dbReference>
<evidence type="ECO:0000256" key="7">
    <source>
        <dbReference type="PIRNR" id="PIRNR000077"/>
    </source>
</evidence>
<keyword evidence="5 9" id="KW-0676">Redox-active center</keyword>
<evidence type="ECO:0000259" key="10">
    <source>
        <dbReference type="PROSITE" id="PS51352"/>
    </source>
</evidence>
<dbReference type="PANTHER" id="PTHR45663:SF11">
    <property type="entry name" value="GEO12009P1"/>
    <property type="match status" value="1"/>
</dbReference>
<dbReference type="NCBIfam" id="TIGR01068">
    <property type="entry name" value="thioredoxin"/>
    <property type="match status" value="1"/>
</dbReference>
<comment type="similarity">
    <text evidence="1 7">Belongs to the thioredoxin family.</text>
</comment>
<feature type="site" description="Deprotonates C-terminal active site Cys" evidence="8">
    <location>
        <position position="16"/>
    </location>
</feature>
<evidence type="ECO:0000256" key="2">
    <source>
        <dbReference type="ARBA" id="ARBA00022448"/>
    </source>
</evidence>
<reference evidence="11 12" key="1">
    <citation type="journal article" date="2014" name="Genome Announc.">
        <title>Draft Genome Sequence of Lutibaculum baratangense Strain AMV1T, Isolated from a Mud Volcano in Andamans, India.</title>
        <authorList>
            <person name="Singh A."/>
            <person name="Sreenivas A."/>
            <person name="Sathyanarayana Reddy G."/>
            <person name="Pinnaka A.K."/>
            <person name="Shivaji S."/>
        </authorList>
    </citation>
    <scope>NUCLEOTIDE SEQUENCE [LARGE SCALE GENOMIC DNA]</scope>
    <source>
        <strain evidence="11 12">AMV1</strain>
    </source>
</reference>
<keyword evidence="3" id="KW-0249">Electron transport</keyword>
<evidence type="ECO:0000313" key="11">
    <source>
        <dbReference type="EMBL" id="ESR23376.1"/>
    </source>
</evidence>